<keyword evidence="2" id="KW-0808">Transferase</keyword>
<accession>A0A8H6SD81</accession>
<dbReference type="SUPFAM" id="SSF56112">
    <property type="entry name" value="Protein kinase-like (PK-like)"/>
    <property type="match status" value="1"/>
</dbReference>
<dbReference type="EMBL" id="JACAZF010000008">
    <property type="protein sequence ID" value="KAF7297313.1"/>
    <property type="molecule type" value="Genomic_DNA"/>
</dbReference>
<dbReference type="GeneID" id="59348776"/>
<evidence type="ECO:0000313" key="2">
    <source>
        <dbReference type="EMBL" id="KAF7297313.1"/>
    </source>
</evidence>
<name>A0A8H6SD81_9AGAR</name>
<dbReference type="RefSeq" id="XP_037217672.1">
    <property type="nucleotide sequence ID" value="XM_037366260.1"/>
</dbReference>
<protein>
    <submittedName>
        <fullName evidence="2">Protein kinase domain-containing protein</fullName>
    </submittedName>
</protein>
<evidence type="ECO:0000259" key="1">
    <source>
        <dbReference type="PROSITE" id="PS50011"/>
    </source>
</evidence>
<gene>
    <name evidence="2" type="ORF">MIND_00964600</name>
</gene>
<proteinExistence type="predicted"/>
<dbReference type="SMART" id="SM00220">
    <property type="entry name" value="S_TKc"/>
    <property type="match status" value="1"/>
</dbReference>
<reference evidence="2" key="1">
    <citation type="submission" date="2020-05" db="EMBL/GenBank/DDBJ databases">
        <title>Mycena genomes resolve the evolution of fungal bioluminescence.</title>
        <authorList>
            <person name="Tsai I.J."/>
        </authorList>
    </citation>
    <scope>NUCLEOTIDE SEQUENCE</scope>
    <source>
        <strain evidence="2">171206Taipei</strain>
    </source>
</reference>
<feature type="domain" description="Protein kinase" evidence="1">
    <location>
        <begin position="1"/>
        <end position="309"/>
    </location>
</feature>
<dbReference type="PROSITE" id="PS50011">
    <property type="entry name" value="PROTEIN_KINASE_DOM"/>
    <property type="match status" value="1"/>
</dbReference>
<dbReference type="OrthoDB" id="5987198at2759"/>
<dbReference type="GO" id="GO:0004672">
    <property type="term" value="F:protein kinase activity"/>
    <property type="evidence" value="ECO:0007669"/>
    <property type="project" value="InterPro"/>
</dbReference>
<organism evidence="2 3">
    <name type="scientific">Mycena indigotica</name>
    <dbReference type="NCBI Taxonomy" id="2126181"/>
    <lineage>
        <taxon>Eukaryota</taxon>
        <taxon>Fungi</taxon>
        <taxon>Dikarya</taxon>
        <taxon>Basidiomycota</taxon>
        <taxon>Agaricomycotina</taxon>
        <taxon>Agaricomycetes</taxon>
        <taxon>Agaricomycetidae</taxon>
        <taxon>Agaricales</taxon>
        <taxon>Marasmiineae</taxon>
        <taxon>Mycenaceae</taxon>
        <taxon>Mycena</taxon>
    </lineage>
</organism>
<dbReference type="InterPro" id="IPR011009">
    <property type="entry name" value="Kinase-like_dom_sf"/>
</dbReference>
<dbReference type="GO" id="GO:0005524">
    <property type="term" value="F:ATP binding"/>
    <property type="evidence" value="ECO:0007669"/>
    <property type="project" value="InterPro"/>
</dbReference>
<dbReference type="AlphaFoldDB" id="A0A8H6SD81"/>
<keyword evidence="3" id="KW-1185">Reference proteome</keyword>
<keyword evidence="2" id="KW-0418">Kinase</keyword>
<dbReference type="Gene3D" id="1.10.510.10">
    <property type="entry name" value="Transferase(Phosphotransferase) domain 1"/>
    <property type="match status" value="1"/>
</dbReference>
<comment type="caution">
    <text evidence="2">The sequence shown here is derived from an EMBL/GenBank/DDBJ whole genome shotgun (WGS) entry which is preliminary data.</text>
</comment>
<sequence>MLEFNPRDIYWLEHRSFLEASGYRLRPKFNPEYILNPNPAARREDWATHTRHTIMDAHRISDGQPVMLKAVSTRIHPHEVEIARLFSSPPLSEDPKNHCIPIFDVLTDPDDTDKQIIVMPRLLRFDRPMFETVGEVVDCFRQIFEGIEFMHQNFVAHRDCWGPNLAQDPSLLFPDGFHPIYISQDPQNQHKARHISRTECWPRFFLLDFGLSRRYDPANGPPLERVIYGGDRSPPEQHKRPAICNPFPTDIYVLGNLLKNDFVYSRRLGKKSVILPSLRFLEPLVEAMTRPDPATRPTIGEVIDQLDVLCNDLSSWHLRRPGRKYAFNLRLFFQQIMRTLKRVPPLPQKASQGHRPALSESIRMFYTEMRLPMTTATIDDCELHEK</sequence>
<evidence type="ECO:0000313" key="3">
    <source>
        <dbReference type="Proteomes" id="UP000636479"/>
    </source>
</evidence>
<dbReference type="Proteomes" id="UP000636479">
    <property type="component" value="Unassembled WGS sequence"/>
</dbReference>
<dbReference type="InterPro" id="IPR000719">
    <property type="entry name" value="Prot_kinase_dom"/>
</dbReference>